<keyword evidence="2 6" id="KW-0812">Transmembrane</keyword>
<feature type="transmembrane region" description="Helical" evidence="6">
    <location>
        <begin position="177"/>
        <end position="197"/>
    </location>
</feature>
<keyword evidence="3 6" id="KW-1133">Transmembrane helix</keyword>
<dbReference type="AlphaFoldDB" id="A0A8J3C7R2"/>
<accession>A0A8J3C7R2</accession>
<organism evidence="8 9">
    <name type="scientific">Longimycelium tulufanense</name>
    <dbReference type="NCBI Taxonomy" id="907463"/>
    <lineage>
        <taxon>Bacteria</taxon>
        <taxon>Bacillati</taxon>
        <taxon>Actinomycetota</taxon>
        <taxon>Actinomycetes</taxon>
        <taxon>Pseudonocardiales</taxon>
        <taxon>Pseudonocardiaceae</taxon>
        <taxon>Longimycelium</taxon>
    </lineage>
</organism>
<feature type="transmembrane region" description="Helical" evidence="6">
    <location>
        <begin position="300"/>
        <end position="319"/>
    </location>
</feature>
<sequence>MTGVPTRPRPWAAGGFYGWHIVVWSCIALAMTGPGQTAGVSVFIDPLIADLGLNRSTISTAYLLGTVGGAVAMPFVGRAIDRFGVRWTMTVIAIVYGTVLCSLAGVSSLVGLTAGFVGLRMASQGALQLAATTAVALWFSRRRGTAVGIVSGIGMMGISLTPVIVEGLIEATTWRVAWLAEGLAVWAVVLPIAVFAMRDRPEALGQHVDGQAPDADGPRREHWGVGRAQAMRTGFFWVACIAVAVSGLLVTAVNFHQISLLGEQGLDTAQAAGNFLPQTVASLAATFGVGALADRVASRWLIVASMLGLAAALLCGVIVRPGWSAVVFGLLLGAALGSIRSVEAATFPRHFGVAHVGEIRGTVAAVSVGSTAFGPLLFASIHDLEASYVPALLVTAPIPVLVAVAALVVRPPTFPDRVAGETENPVDTGTGEDAGPGPAEVDMEAGTERRTEDQPTASVPRN</sequence>
<dbReference type="InterPro" id="IPR050327">
    <property type="entry name" value="Proton-linked_MCT"/>
</dbReference>
<evidence type="ECO:0000256" key="4">
    <source>
        <dbReference type="ARBA" id="ARBA00023136"/>
    </source>
</evidence>
<feature type="transmembrane region" description="Helical" evidence="6">
    <location>
        <begin position="363"/>
        <end position="382"/>
    </location>
</feature>
<reference evidence="8" key="1">
    <citation type="journal article" date="2014" name="Int. J. Syst. Evol. Microbiol.">
        <title>Complete genome sequence of Corynebacterium casei LMG S-19264T (=DSM 44701T), isolated from a smear-ripened cheese.</title>
        <authorList>
            <consortium name="US DOE Joint Genome Institute (JGI-PGF)"/>
            <person name="Walter F."/>
            <person name="Albersmeier A."/>
            <person name="Kalinowski J."/>
            <person name="Ruckert C."/>
        </authorList>
    </citation>
    <scope>NUCLEOTIDE SEQUENCE</scope>
    <source>
        <strain evidence="8">CGMCC 4.5737</strain>
    </source>
</reference>
<feature type="transmembrane region" description="Helical" evidence="6">
    <location>
        <begin position="146"/>
        <end position="165"/>
    </location>
</feature>
<evidence type="ECO:0000256" key="2">
    <source>
        <dbReference type="ARBA" id="ARBA00022692"/>
    </source>
</evidence>
<evidence type="ECO:0000256" key="3">
    <source>
        <dbReference type="ARBA" id="ARBA00022989"/>
    </source>
</evidence>
<keyword evidence="4 6" id="KW-0472">Membrane</keyword>
<dbReference type="GO" id="GO:0022857">
    <property type="term" value="F:transmembrane transporter activity"/>
    <property type="evidence" value="ECO:0007669"/>
    <property type="project" value="InterPro"/>
</dbReference>
<feature type="transmembrane region" description="Helical" evidence="6">
    <location>
        <begin position="56"/>
        <end position="77"/>
    </location>
</feature>
<comment type="caution">
    <text evidence="8">The sequence shown here is derived from an EMBL/GenBank/DDBJ whole genome shotgun (WGS) entry which is preliminary data.</text>
</comment>
<evidence type="ECO:0000256" key="5">
    <source>
        <dbReference type="SAM" id="MobiDB-lite"/>
    </source>
</evidence>
<dbReference type="RefSeq" id="WP_189056478.1">
    <property type="nucleotide sequence ID" value="NZ_BMMK01000008.1"/>
</dbReference>
<dbReference type="PANTHER" id="PTHR11360">
    <property type="entry name" value="MONOCARBOXYLATE TRANSPORTER"/>
    <property type="match status" value="1"/>
</dbReference>
<evidence type="ECO:0000256" key="1">
    <source>
        <dbReference type="ARBA" id="ARBA00004651"/>
    </source>
</evidence>
<dbReference type="Gene3D" id="1.20.1250.20">
    <property type="entry name" value="MFS general substrate transporter like domains"/>
    <property type="match status" value="2"/>
</dbReference>
<proteinExistence type="predicted"/>
<dbReference type="Proteomes" id="UP000637578">
    <property type="component" value="Unassembled WGS sequence"/>
</dbReference>
<evidence type="ECO:0000259" key="7">
    <source>
        <dbReference type="PROSITE" id="PS50850"/>
    </source>
</evidence>
<reference evidence="8" key="2">
    <citation type="submission" date="2020-09" db="EMBL/GenBank/DDBJ databases">
        <authorList>
            <person name="Sun Q."/>
            <person name="Zhou Y."/>
        </authorList>
    </citation>
    <scope>NUCLEOTIDE SEQUENCE</scope>
    <source>
        <strain evidence="8">CGMCC 4.5737</strain>
    </source>
</reference>
<evidence type="ECO:0000313" key="9">
    <source>
        <dbReference type="Proteomes" id="UP000637578"/>
    </source>
</evidence>
<name>A0A8J3C7R2_9PSEU</name>
<comment type="subcellular location">
    <subcellularLocation>
        <location evidence="1">Cell membrane</location>
        <topology evidence="1">Multi-pass membrane protein</topology>
    </subcellularLocation>
</comment>
<dbReference type="Pfam" id="PF07690">
    <property type="entry name" value="MFS_1"/>
    <property type="match status" value="2"/>
</dbReference>
<feature type="transmembrane region" description="Helical" evidence="6">
    <location>
        <begin position="21"/>
        <end position="44"/>
    </location>
</feature>
<feature type="transmembrane region" description="Helical" evidence="6">
    <location>
        <begin position="89"/>
        <end position="115"/>
    </location>
</feature>
<dbReference type="EMBL" id="BMMK01000008">
    <property type="protein sequence ID" value="GGM50195.1"/>
    <property type="molecule type" value="Genomic_DNA"/>
</dbReference>
<feature type="transmembrane region" description="Helical" evidence="6">
    <location>
        <begin position="235"/>
        <end position="255"/>
    </location>
</feature>
<dbReference type="SUPFAM" id="SSF103473">
    <property type="entry name" value="MFS general substrate transporter"/>
    <property type="match status" value="1"/>
</dbReference>
<protein>
    <submittedName>
        <fullName evidence="8">MFS transporter</fullName>
    </submittedName>
</protein>
<evidence type="ECO:0000313" key="8">
    <source>
        <dbReference type="EMBL" id="GGM50195.1"/>
    </source>
</evidence>
<dbReference type="InterPro" id="IPR011701">
    <property type="entry name" value="MFS"/>
</dbReference>
<evidence type="ECO:0000256" key="6">
    <source>
        <dbReference type="SAM" id="Phobius"/>
    </source>
</evidence>
<dbReference type="PANTHER" id="PTHR11360:SF308">
    <property type="entry name" value="BLL3089 PROTEIN"/>
    <property type="match status" value="1"/>
</dbReference>
<dbReference type="PROSITE" id="PS50850">
    <property type="entry name" value="MFS"/>
    <property type="match status" value="1"/>
</dbReference>
<feature type="transmembrane region" description="Helical" evidence="6">
    <location>
        <begin position="121"/>
        <end position="139"/>
    </location>
</feature>
<feature type="transmembrane region" description="Helical" evidence="6">
    <location>
        <begin position="275"/>
        <end position="293"/>
    </location>
</feature>
<feature type="transmembrane region" description="Helical" evidence="6">
    <location>
        <begin position="388"/>
        <end position="409"/>
    </location>
</feature>
<dbReference type="InterPro" id="IPR036259">
    <property type="entry name" value="MFS_trans_sf"/>
</dbReference>
<dbReference type="InterPro" id="IPR020846">
    <property type="entry name" value="MFS_dom"/>
</dbReference>
<keyword evidence="9" id="KW-1185">Reference proteome</keyword>
<gene>
    <name evidence="8" type="ORF">GCM10012275_21320</name>
</gene>
<feature type="region of interest" description="Disordered" evidence="5">
    <location>
        <begin position="416"/>
        <end position="462"/>
    </location>
</feature>
<dbReference type="GO" id="GO:0005886">
    <property type="term" value="C:plasma membrane"/>
    <property type="evidence" value="ECO:0007669"/>
    <property type="project" value="UniProtKB-SubCell"/>
</dbReference>
<feature type="transmembrane region" description="Helical" evidence="6">
    <location>
        <begin position="325"/>
        <end position="342"/>
    </location>
</feature>
<feature type="domain" description="Major facilitator superfamily (MFS) profile" evidence="7">
    <location>
        <begin position="21"/>
        <end position="414"/>
    </location>
</feature>